<dbReference type="InterPro" id="IPR010730">
    <property type="entry name" value="HET"/>
</dbReference>
<gene>
    <name evidence="2" type="ORF">TARUN_8051</name>
</gene>
<dbReference type="EMBL" id="PXOA01000560">
    <property type="protein sequence ID" value="RFU74196.1"/>
    <property type="molecule type" value="Genomic_DNA"/>
</dbReference>
<evidence type="ECO:0000313" key="3">
    <source>
        <dbReference type="Proteomes" id="UP000266272"/>
    </source>
</evidence>
<feature type="domain" description="Heterokaryon incompatibility" evidence="1">
    <location>
        <begin position="244"/>
        <end position="411"/>
    </location>
</feature>
<name>A0A395NDM1_TRIAR</name>
<proteinExistence type="predicted"/>
<reference evidence="2 3" key="1">
    <citation type="journal article" date="2018" name="PLoS Pathog.">
        <title>Evolution of structural diversity of trichothecenes, a family of toxins produced by plant pathogenic and entomopathogenic fungi.</title>
        <authorList>
            <person name="Proctor R.H."/>
            <person name="McCormick S.P."/>
            <person name="Kim H.S."/>
            <person name="Cardoza R.E."/>
            <person name="Stanley A.M."/>
            <person name="Lindo L."/>
            <person name="Kelly A."/>
            <person name="Brown D.W."/>
            <person name="Lee T."/>
            <person name="Vaughan M.M."/>
            <person name="Alexander N.J."/>
            <person name="Busman M."/>
            <person name="Gutierrez S."/>
        </authorList>
    </citation>
    <scope>NUCLEOTIDE SEQUENCE [LARGE SCALE GENOMIC DNA]</scope>
    <source>
        <strain evidence="2 3">IBT 40837</strain>
    </source>
</reference>
<accession>A0A395NDM1</accession>
<sequence>MAFSKPVYWTPSLSPNAEQFYPSQDVCRYCNHLRFCKDFDQLHIKESRHGPRTEISGTAYKYTISIHTYHLLTDVADPEHGRRPRDCRYCAFVYDALSLFFVDSAWNWKDDAMSNADLMIHIDVEKGEPMLLRCNDAFRCWHSFTSLRSVVEIYCLDRSALKDSDLPCMSLTLPEPAGTPEDLACEKSFCKLYGTCAADVGLSSQSYYVPNKILYLDGYTQEVVLWEKWSELPGLLDIGQRVDYATLCHGWLPTDPRLPRLLKANIDEWRKGVSFIYLPPAILDAVRVCVLNGITLLWVDSLCIVQDDECDLQRQLPVVGHYFRDSILTIAAASASSADDRFLSPPRQDWITKQIEFEASSGARATITLRRKYSRPMSLSEPVDSASARANLVRGSFRRAGQLYRRDWCFQQLMLATRTLHFTSAGVMYECKHHDCTRESVNRYRRTDVFTTAAEPVLVGKQNASWLSAIQEYASLVPSGGRDRLTAVAGLAACSELAMLDRYVAGLWKSNLLIGLLWEVRLRPGQKAVRRITFPRHASGAPSFSWASVNSGVEWEYHYEHYFRPIAKVVEVSRTPRNCNPYLPSSGAFVRLNGPLKPCTVGQAMTRDGRGRRHIAYVRNVNKGAKPIRHPFVGDGPLVRSQGTNAVREILRRNRRPKENLPRWSKKCPDVVRAYPRHGRSHLARYGHRDRRITPGRTLPTTKAFILGIGTQGRHVKAASRMLHNTVDGLVLTRSTKAPNSYKRIGCIKNLPIEIFQPLKHQEVILI</sequence>
<evidence type="ECO:0000259" key="1">
    <source>
        <dbReference type="Pfam" id="PF06985"/>
    </source>
</evidence>
<dbReference type="PANTHER" id="PTHR33112:SF16">
    <property type="entry name" value="HETEROKARYON INCOMPATIBILITY DOMAIN-CONTAINING PROTEIN"/>
    <property type="match status" value="1"/>
</dbReference>
<dbReference type="Proteomes" id="UP000266272">
    <property type="component" value="Unassembled WGS sequence"/>
</dbReference>
<protein>
    <recommendedName>
        <fullName evidence="1">Heterokaryon incompatibility domain-containing protein</fullName>
    </recommendedName>
</protein>
<keyword evidence="3" id="KW-1185">Reference proteome</keyword>
<evidence type="ECO:0000313" key="2">
    <source>
        <dbReference type="EMBL" id="RFU74196.1"/>
    </source>
</evidence>
<comment type="caution">
    <text evidence="2">The sequence shown here is derived from an EMBL/GenBank/DDBJ whole genome shotgun (WGS) entry which is preliminary data.</text>
</comment>
<organism evidence="2 3">
    <name type="scientific">Trichoderma arundinaceum</name>
    <dbReference type="NCBI Taxonomy" id="490622"/>
    <lineage>
        <taxon>Eukaryota</taxon>
        <taxon>Fungi</taxon>
        <taxon>Dikarya</taxon>
        <taxon>Ascomycota</taxon>
        <taxon>Pezizomycotina</taxon>
        <taxon>Sordariomycetes</taxon>
        <taxon>Hypocreomycetidae</taxon>
        <taxon>Hypocreales</taxon>
        <taxon>Hypocreaceae</taxon>
        <taxon>Trichoderma</taxon>
    </lineage>
</organism>
<dbReference type="AlphaFoldDB" id="A0A395NDM1"/>
<dbReference type="PANTHER" id="PTHR33112">
    <property type="entry name" value="DOMAIN PROTEIN, PUTATIVE-RELATED"/>
    <property type="match status" value="1"/>
</dbReference>
<dbReference type="Pfam" id="PF06985">
    <property type="entry name" value="HET"/>
    <property type="match status" value="1"/>
</dbReference>
<dbReference type="OrthoDB" id="5347061at2759"/>